<evidence type="ECO:0000256" key="4">
    <source>
        <dbReference type="ARBA" id="ARBA00023163"/>
    </source>
</evidence>
<keyword evidence="2" id="KW-0805">Transcription regulation</keyword>
<dbReference type="EMBL" id="RBDX01000006">
    <property type="protein sequence ID" value="RKN10122.1"/>
    <property type="molecule type" value="Genomic_DNA"/>
</dbReference>
<dbReference type="AlphaFoldDB" id="A0A3A9WBU3"/>
<dbReference type="OrthoDB" id="9813987at2"/>
<name>A0A3A9WBU3_9ACTN</name>
<evidence type="ECO:0000256" key="1">
    <source>
        <dbReference type="ARBA" id="ARBA00011046"/>
    </source>
</evidence>
<dbReference type="SUPFAM" id="SSF46785">
    <property type="entry name" value="Winged helix' DNA-binding domain"/>
    <property type="match status" value="1"/>
</dbReference>
<organism evidence="5 8">
    <name type="scientific">Streptomyces radicis</name>
    <dbReference type="NCBI Taxonomy" id="1750517"/>
    <lineage>
        <taxon>Bacteria</taxon>
        <taxon>Bacillati</taxon>
        <taxon>Actinomycetota</taxon>
        <taxon>Actinomycetes</taxon>
        <taxon>Kitasatosporales</taxon>
        <taxon>Streptomycetaceae</taxon>
        <taxon>Streptomyces</taxon>
    </lineage>
</organism>
<dbReference type="PIRSF" id="PIRSF019455">
    <property type="entry name" value="CopR_AtkY"/>
    <property type="match status" value="1"/>
</dbReference>
<dbReference type="InterPro" id="IPR005650">
    <property type="entry name" value="BlaI_family"/>
</dbReference>
<gene>
    <name evidence="6" type="ORF">D7318_11345</name>
    <name evidence="5" type="ORF">D7319_10165</name>
</gene>
<dbReference type="Proteomes" id="UP000275024">
    <property type="component" value="Unassembled WGS sequence"/>
</dbReference>
<keyword evidence="7" id="KW-1185">Reference proteome</keyword>
<accession>A0A3A9WBU3</accession>
<dbReference type="Gene3D" id="6.10.140.850">
    <property type="match status" value="1"/>
</dbReference>
<evidence type="ECO:0000313" key="7">
    <source>
        <dbReference type="Proteomes" id="UP000268652"/>
    </source>
</evidence>
<comment type="similarity">
    <text evidence="1">Belongs to the BlaI transcriptional regulatory family.</text>
</comment>
<dbReference type="RefSeq" id="WP_120696803.1">
    <property type="nucleotide sequence ID" value="NZ_RBDX01000006.1"/>
</dbReference>
<evidence type="ECO:0000256" key="2">
    <source>
        <dbReference type="ARBA" id="ARBA00023015"/>
    </source>
</evidence>
<dbReference type="Proteomes" id="UP000268652">
    <property type="component" value="Unassembled WGS sequence"/>
</dbReference>
<sequence length="126" mass="14107">MRPLGELEAEIMRVVWRGTEPLTIQALTDTLNEQRPLAYTTVMTVVDRLRQKGWLTRTKVSRAYRYSASRSAEDYTALLLEQALDTTADRAGALIRFADRLDPAEAEALREALGRSTPEPGRADGD</sequence>
<reference evidence="7 8" key="1">
    <citation type="submission" date="2018-09" db="EMBL/GenBank/DDBJ databases">
        <title>Streptomyces sp. nov. DS1-2, an endophytic actinomycete isolated from roots of Dendrobium scabrilingue.</title>
        <authorList>
            <person name="Kuncharoen N."/>
            <person name="Kudo T."/>
            <person name="Ohkuma M."/>
            <person name="Yuki M."/>
            <person name="Tanasupawat S."/>
        </authorList>
    </citation>
    <scope>NUCLEOTIDE SEQUENCE [LARGE SCALE GENOMIC DNA]</scope>
    <source>
        <strain evidence="5 8">AZ1-7</strain>
        <strain evidence="6 7">DS1-2</strain>
    </source>
</reference>
<keyword evidence="4" id="KW-0804">Transcription</keyword>
<evidence type="ECO:0000313" key="6">
    <source>
        <dbReference type="EMBL" id="RKN24464.1"/>
    </source>
</evidence>
<dbReference type="EMBL" id="RBDY01000006">
    <property type="protein sequence ID" value="RKN24464.1"/>
    <property type="molecule type" value="Genomic_DNA"/>
</dbReference>
<dbReference type="InterPro" id="IPR036388">
    <property type="entry name" value="WH-like_DNA-bd_sf"/>
</dbReference>
<protein>
    <submittedName>
        <fullName evidence="5">BlaI/MecI/CopY family transcriptional regulator</fullName>
    </submittedName>
</protein>
<dbReference type="GO" id="GO:0045892">
    <property type="term" value="P:negative regulation of DNA-templated transcription"/>
    <property type="evidence" value="ECO:0007669"/>
    <property type="project" value="InterPro"/>
</dbReference>
<dbReference type="InterPro" id="IPR036390">
    <property type="entry name" value="WH_DNA-bd_sf"/>
</dbReference>
<evidence type="ECO:0000313" key="8">
    <source>
        <dbReference type="Proteomes" id="UP000275024"/>
    </source>
</evidence>
<proteinExistence type="inferred from homology"/>
<dbReference type="Pfam" id="PF03965">
    <property type="entry name" value="Penicillinase_R"/>
    <property type="match status" value="1"/>
</dbReference>
<dbReference type="Gene3D" id="1.10.10.10">
    <property type="entry name" value="Winged helix-like DNA-binding domain superfamily/Winged helix DNA-binding domain"/>
    <property type="match status" value="1"/>
</dbReference>
<evidence type="ECO:0000256" key="3">
    <source>
        <dbReference type="ARBA" id="ARBA00023125"/>
    </source>
</evidence>
<dbReference type="GO" id="GO:0003677">
    <property type="term" value="F:DNA binding"/>
    <property type="evidence" value="ECO:0007669"/>
    <property type="project" value="UniProtKB-KW"/>
</dbReference>
<comment type="caution">
    <text evidence="5">The sequence shown here is derived from an EMBL/GenBank/DDBJ whole genome shotgun (WGS) entry which is preliminary data.</text>
</comment>
<keyword evidence="3" id="KW-0238">DNA-binding</keyword>
<evidence type="ECO:0000313" key="5">
    <source>
        <dbReference type="EMBL" id="RKN10122.1"/>
    </source>
</evidence>